<evidence type="ECO:0000256" key="1">
    <source>
        <dbReference type="ARBA" id="ARBA00004370"/>
    </source>
</evidence>
<feature type="domain" description="Penicillin-binding protein transpeptidase" evidence="5">
    <location>
        <begin position="409"/>
        <end position="715"/>
    </location>
</feature>
<evidence type="ECO:0000259" key="7">
    <source>
        <dbReference type="Pfam" id="PF05223"/>
    </source>
</evidence>
<dbReference type="Gene3D" id="3.90.1310.10">
    <property type="entry name" value="Penicillin-binding protein 2a (Domain 2)"/>
    <property type="match status" value="1"/>
</dbReference>
<dbReference type="InterPro" id="IPR007887">
    <property type="entry name" value="MecA_N"/>
</dbReference>
<dbReference type="InterPro" id="IPR005311">
    <property type="entry name" value="PBP_dimer"/>
</dbReference>
<dbReference type="EMBL" id="BQNJ01000002">
    <property type="protein sequence ID" value="GKH02778.1"/>
    <property type="molecule type" value="Genomic_DNA"/>
</dbReference>
<dbReference type="InterPro" id="IPR032710">
    <property type="entry name" value="NTF2-like_dom_sf"/>
</dbReference>
<gene>
    <name evidence="8" type="ORF">CE91St55_47590</name>
</gene>
<dbReference type="InterPro" id="IPR036138">
    <property type="entry name" value="PBP_dimer_sf"/>
</dbReference>
<dbReference type="GO" id="GO:0071972">
    <property type="term" value="F:peptidoglycan L,D-transpeptidase activity"/>
    <property type="evidence" value="ECO:0007669"/>
    <property type="project" value="TreeGrafter"/>
</dbReference>
<dbReference type="Pfam" id="PF05223">
    <property type="entry name" value="MecA_N"/>
    <property type="match status" value="1"/>
</dbReference>
<dbReference type="InterPro" id="IPR050515">
    <property type="entry name" value="Beta-lactam/transpept"/>
</dbReference>
<evidence type="ECO:0000259" key="6">
    <source>
        <dbReference type="Pfam" id="PF03717"/>
    </source>
</evidence>
<protein>
    <submittedName>
        <fullName evidence="8">Penicillin-binding protein 2</fullName>
    </submittedName>
</protein>
<feature type="domain" description="NTF2-like N-terminal transpeptidase" evidence="7">
    <location>
        <begin position="43"/>
        <end position="170"/>
    </location>
</feature>
<dbReference type="GO" id="GO:0008658">
    <property type="term" value="F:penicillin binding"/>
    <property type="evidence" value="ECO:0007669"/>
    <property type="project" value="InterPro"/>
</dbReference>
<dbReference type="PANTHER" id="PTHR30627:SF25">
    <property type="entry name" value="PENICILLIN-BINDING PROTEIN 3"/>
    <property type="match status" value="1"/>
</dbReference>
<evidence type="ECO:0000256" key="2">
    <source>
        <dbReference type="ARBA" id="ARBA00007171"/>
    </source>
</evidence>
<name>A0AA37JKM4_9FIRM</name>
<dbReference type="Gene3D" id="3.10.450.100">
    <property type="entry name" value="NTF2-like, domain 1"/>
    <property type="match status" value="1"/>
</dbReference>
<evidence type="ECO:0000313" key="9">
    <source>
        <dbReference type="Proteomes" id="UP001055091"/>
    </source>
</evidence>
<comment type="subcellular location">
    <subcellularLocation>
        <location evidence="1">Membrane</location>
    </subcellularLocation>
</comment>
<dbReference type="Gene3D" id="3.30.1390.30">
    <property type="entry name" value="Penicillin-binding protein 2a, domain 3"/>
    <property type="match status" value="1"/>
</dbReference>
<dbReference type="SUPFAM" id="SSF54427">
    <property type="entry name" value="NTF2-like"/>
    <property type="match status" value="1"/>
</dbReference>
<comment type="similarity">
    <text evidence="2">Belongs to the transpeptidase family.</text>
</comment>
<keyword evidence="4" id="KW-0812">Transmembrane</keyword>
<keyword evidence="3 4" id="KW-0472">Membrane</keyword>
<dbReference type="PANTHER" id="PTHR30627">
    <property type="entry name" value="PEPTIDOGLYCAN D,D-TRANSPEPTIDASE"/>
    <property type="match status" value="1"/>
</dbReference>
<dbReference type="InterPro" id="IPR012338">
    <property type="entry name" value="Beta-lactam/transpept-like"/>
</dbReference>
<accession>A0AA37JKM4</accession>
<dbReference type="SUPFAM" id="SSF56519">
    <property type="entry name" value="Penicillin binding protein dimerisation domain"/>
    <property type="match status" value="1"/>
</dbReference>
<comment type="caution">
    <text evidence="8">The sequence shown here is derived from an EMBL/GenBank/DDBJ whole genome shotgun (WGS) entry which is preliminary data.</text>
</comment>
<dbReference type="AlphaFoldDB" id="A0AA37JKM4"/>
<dbReference type="Proteomes" id="UP001055091">
    <property type="component" value="Unassembled WGS sequence"/>
</dbReference>
<feature type="transmembrane region" description="Helical" evidence="4">
    <location>
        <begin position="12"/>
        <end position="32"/>
    </location>
</feature>
<dbReference type="GO" id="GO:0005886">
    <property type="term" value="C:plasma membrane"/>
    <property type="evidence" value="ECO:0007669"/>
    <property type="project" value="TreeGrafter"/>
</dbReference>
<dbReference type="Pfam" id="PF00905">
    <property type="entry name" value="Transpeptidase"/>
    <property type="match status" value="1"/>
</dbReference>
<proteinExistence type="inferred from homology"/>
<dbReference type="GO" id="GO:0071555">
    <property type="term" value="P:cell wall organization"/>
    <property type="evidence" value="ECO:0007669"/>
    <property type="project" value="TreeGrafter"/>
</dbReference>
<evidence type="ECO:0000259" key="5">
    <source>
        <dbReference type="Pfam" id="PF00905"/>
    </source>
</evidence>
<dbReference type="RefSeq" id="WP_182283886.1">
    <property type="nucleotide sequence ID" value="NZ_BQNJ01000002.1"/>
</dbReference>
<evidence type="ECO:0000256" key="3">
    <source>
        <dbReference type="ARBA" id="ARBA00023136"/>
    </source>
</evidence>
<feature type="domain" description="Penicillin-binding protein dimerisation" evidence="6">
    <location>
        <begin position="178"/>
        <end position="372"/>
    </location>
</feature>
<keyword evidence="4" id="KW-1133">Transmembrane helix</keyword>
<dbReference type="SUPFAM" id="SSF56601">
    <property type="entry name" value="beta-lactamase/transpeptidase-like"/>
    <property type="match status" value="1"/>
</dbReference>
<organism evidence="8 9">
    <name type="scientific">Hungatella hathewayi</name>
    <dbReference type="NCBI Taxonomy" id="154046"/>
    <lineage>
        <taxon>Bacteria</taxon>
        <taxon>Bacillati</taxon>
        <taxon>Bacillota</taxon>
        <taxon>Clostridia</taxon>
        <taxon>Lachnospirales</taxon>
        <taxon>Lachnospiraceae</taxon>
        <taxon>Hungatella</taxon>
    </lineage>
</organism>
<evidence type="ECO:0000256" key="4">
    <source>
        <dbReference type="SAM" id="Phobius"/>
    </source>
</evidence>
<dbReference type="InterPro" id="IPR001460">
    <property type="entry name" value="PCN-bd_Tpept"/>
</dbReference>
<dbReference type="GO" id="GO:0046677">
    <property type="term" value="P:response to antibiotic"/>
    <property type="evidence" value="ECO:0007669"/>
    <property type="project" value="InterPro"/>
</dbReference>
<dbReference type="Gene3D" id="3.40.710.10">
    <property type="entry name" value="DD-peptidase/beta-lactamase superfamily"/>
    <property type="match status" value="1"/>
</dbReference>
<dbReference type="Pfam" id="PF03717">
    <property type="entry name" value="PBP_dimer"/>
    <property type="match status" value="1"/>
</dbReference>
<reference evidence="8" key="1">
    <citation type="submission" date="2022-01" db="EMBL/GenBank/DDBJ databases">
        <title>Novel bile acid biosynthetic pathways are enriched in the microbiome of centenarians.</title>
        <authorList>
            <person name="Sato Y."/>
            <person name="Atarashi K."/>
            <person name="Plichta R.D."/>
            <person name="Arai Y."/>
            <person name="Sasajima S."/>
            <person name="Kearney M.S."/>
            <person name="Suda W."/>
            <person name="Takeshita K."/>
            <person name="Sasaki T."/>
            <person name="Okamoto S."/>
            <person name="Skelly N.A."/>
            <person name="Okamura Y."/>
            <person name="Vlamakis H."/>
            <person name="Li Y."/>
            <person name="Tanoue T."/>
            <person name="Takei H."/>
            <person name="Nittono H."/>
            <person name="Narushima S."/>
            <person name="Irie J."/>
            <person name="Itoh H."/>
            <person name="Moriya K."/>
            <person name="Sugiura Y."/>
            <person name="Suematsu M."/>
            <person name="Moritoki N."/>
            <person name="Shibata S."/>
            <person name="Littman R.D."/>
            <person name="Fischbach A.M."/>
            <person name="Uwamino Y."/>
            <person name="Inoue T."/>
            <person name="Honda A."/>
            <person name="Hattori M."/>
            <person name="Murai T."/>
            <person name="Xavier J.R."/>
            <person name="Hirose N."/>
            <person name="Honda K."/>
        </authorList>
    </citation>
    <scope>NUCLEOTIDE SEQUENCE</scope>
    <source>
        <strain evidence="8">CE91-St55</strain>
    </source>
</reference>
<sequence length="734" mass="80429">MRHRRSKRGLIVGGIAAGILIAAAIVIGILWFQKREETEKEKTPEELLMEYTEYIRTGNYEAMYGMLNEQSRKNISLEDFTARNKNIYEGIGTSGLQVEIQSVEERTEGLKTVSYQTSLNSSAGEIHFLNQVDFIREQPSENQETKRKKDAGEYRLIWNDQVIFPNLGRTDKVRVSTDKAVRGEVLDRNGGLLAGKGSASLVGLVPGKMAGYSAGAAGAAGEEAGANPDLEKLSELLGVSVESIEKKLAAKWVKEDSLVPVKTLKKVDEFDLQSANPKQDNLENKALQDELLSIPGVMITDTPVRSYPLGEAAAHLVGYVQNVTAEDLEKHPGEGYLSDSVIGRSGIETLYEKELKGQNGEKISIVTSEGEEKLVLAAIPRVDGSNITLTIDSSLQRTIYEKFGDVKSCTVAMNPYTGEVLALVNTPSYDDNDFILGMSEEKWASLNEDERKPMFNRFRQRFAPGSSFKPITGVIGLSTGALTPDESFGTDHAGLSWQKDASWGKYQVTTLHDYSPVNLENAYIYSDNIYFAKAALKIGYDDFMAGLDRLGFNQDLPFEISVAQSQYSNTERIETEIQLADSGYGQGQVLMNPIHLAALYTMFPNGGDVIKPYLTYQKEREPEVWLKGACTQKTAETIETALKKVVSSEHGTGHAAMRNDITLAGKTGTAEIKASKGDTSGTELGWFAVYTADGPDHTPILMVSMVEDVKNAGGSGLVVRKTKAVLDTYIPPVQ</sequence>
<evidence type="ECO:0000313" key="8">
    <source>
        <dbReference type="EMBL" id="GKH02778.1"/>
    </source>
</evidence>